<gene>
    <name evidence="1" type="ORF">PISMIDRAFT_224184</name>
</gene>
<organism evidence="1 2">
    <name type="scientific">Pisolithus microcarpus 441</name>
    <dbReference type="NCBI Taxonomy" id="765257"/>
    <lineage>
        <taxon>Eukaryota</taxon>
        <taxon>Fungi</taxon>
        <taxon>Dikarya</taxon>
        <taxon>Basidiomycota</taxon>
        <taxon>Agaricomycotina</taxon>
        <taxon>Agaricomycetes</taxon>
        <taxon>Agaricomycetidae</taxon>
        <taxon>Boletales</taxon>
        <taxon>Sclerodermatineae</taxon>
        <taxon>Pisolithaceae</taxon>
        <taxon>Pisolithus</taxon>
    </lineage>
</organism>
<sequence length="143" mass="16269">MKNFRWEELQSSISLRGYKTLYDLVTVGCIFFCCSLCMARQVSVSSHIARGNSASTKAELLGGITWTKFMSPLYRTIVLACQKLLHARETERPRIPGTRKISIPVVMEHSRCCDGAPPRPANISSQCRRMQECRGLFFTYLTR</sequence>
<proteinExistence type="predicted"/>
<protein>
    <submittedName>
        <fullName evidence="1">Uncharacterized protein</fullName>
    </submittedName>
</protein>
<dbReference type="HOGENOM" id="CLU_1806958_0_0_1"/>
<reference evidence="1 2" key="1">
    <citation type="submission" date="2014-04" db="EMBL/GenBank/DDBJ databases">
        <authorList>
            <consortium name="DOE Joint Genome Institute"/>
            <person name="Kuo A."/>
            <person name="Kohler A."/>
            <person name="Costa M.D."/>
            <person name="Nagy L.G."/>
            <person name="Floudas D."/>
            <person name="Copeland A."/>
            <person name="Barry K.W."/>
            <person name="Cichocki N."/>
            <person name="Veneault-Fourrey C."/>
            <person name="LaButti K."/>
            <person name="Lindquist E.A."/>
            <person name="Lipzen A."/>
            <person name="Lundell T."/>
            <person name="Morin E."/>
            <person name="Murat C."/>
            <person name="Sun H."/>
            <person name="Tunlid A."/>
            <person name="Henrissat B."/>
            <person name="Grigoriev I.V."/>
            <person name="Hibbett D.S."/>
            <person name="Martin F."/>
            <person name="Nordberg H.P."/>
            <person name="Cantor M.N."/>
            <person name="Hua S.X."/>
        </authorList>
    </citation>
    <scope>NUCLEOTIDE SEQUENCE [LARGE SCALE GENOMIC DNA]</scope>
    <source>
        <strain evidence="1 2">441</strain>
    </source>
</reference>
<evidence type="ECO:0000313" key="1">
    <source>
        <dbReference type="EMBL" id="KIK17472.1"/>
    </source>
</evidence>
<keyword evidence="2" id="KW-1185">Reference proteome</keyword>
<dbReference type="EMBL" id="KN833826">
    <property type="protein sequence ID" value="KIK17472.1"/>
    <property type="molecule type" value="Genomic_DNA"/>
</dbReference>
<reference evidence="2" key="2">
    <citation type="submission" date="2015-01" db="EMBL/GenBank/DDBJ databases">
        <title>Evolutionary Origins and Diversification of the Mycorrhizal Mutualists.</title>
        <authorList>
            <consortium name="DOE Joint Genome Institute"/>
            <consortium name="Mycorrhizal Genomics Consortium"/>
            <person name="Kohler A."/>
            <person name="Kuo A."/>
            <person name="Nagy L.G."/>
            <person name="Floudas D."/>
            <person name="Copeland A."/>
            <person name="Barry K.W."/>
            <person name="Cichocki N."/>
            <person name="Veneault-Fourrey C."/>
            <person name="LaButti K."/>
            <person name="Lindquist E.A."/>
            <person name="Lipzen A."/>
            <person name="Lundell T."/>
            <person name="Morin E."/>
            <person name="Murat C."/>
            <person name="Riley R."/>
            <person name="Ohm R."/>
            <person name="Sun H."/>
            <person name="Tunlid A."/>
            <person name="Henrissat B."/>
            <person name="Grigoriev I.V."/>
            <person name="Hibbett D.S."/>
            <person name="Martin F."/>
        </authorList>
    </citation>
    <scope>NUCLEOTIDE SEQUENCE [LARGE SCALE GENOMIC DNA]</scope>
    <source>
        <strain evidence="2">441</strain>
    </source>
</reference>
<evidence type="ECO:0000313" key="2">
    <source>
        <dbReference type="Proteomes" id="UP000054018"/>
    </source>
</evidence>
<dbReference type="Proteomes" id="UP000054018">
    <property type="component" value="Unassembled WGS sequence"/>
</dbReference>
<dbReference type="AlphaFoldDB" id="A0A0C9Z4V6"/>
<accession>A0A0C9Z4V6</accession>
<name>A0A0C9Z4V6_9AGAM</name>